<reference evidence="2 3" key="1">
    <citation type="journal article" date="2013" name="Curr. Biol.">
        <title>The Genome of the Foraminiferan Reticulomyxa filosa.</title>
        <authorList>
            <person name="Glockner G."/>
            <person name="Hulsmann N."/>
            <person name="Schleicher M."/>
            <person name="Noegel A.A."/>
            <person name="Eichinger L."/>
            <person name="Gallinger C."/>
            <person name="Pawlowski J."/>
            <person name="Sierra R."/>
            <person name="Euteneuer U."/>
            <person name="Pillet L."/>
            <person name="Moustafa A."/>
            <person name="Platzer M."/>
            <person name="Groth M."/>
            <person name="Szafranski K."/>
            <person name="Schliwa M."/>
        </authorList>
    </citation>
    <scope>NUCLEOTIDE SEQUENCE [LARGE SCALE GENOMIC DNA]</scope>
</reference>
<feature type="compositionally biased region" description="Polar residues" evidence="1">
    <location>
        <begin position="247"/>
        <end position="258"/>
    </location>
</feature>
<dbReference type="Proteomes" id="UP000023152">
    <property type="component" value="Unassembled WGS sequence"/>
</dbReference>
<feature type="compositionally biased region" description="Polar residues" evidence="1">
    <location>
        <begin position="132"/>
        <end position="155"/>
    </location>
</feature>
<name>X6MV81_RETFI</name>
<sequence>MQAPKKNAPVESKEAKAAMSYRERYEQALHHPAKNKKVAKEITSIANGNQNKSKMNYINALSNNSNQNPKSNSPTLTTATKIKKDNINTNRTGTINNNDNNNNDNSNARRNHRRSLSAVLYDVKNDSYKPNKPNQNRGILNKPLLSTHNSHNTSKGRNKDQRARNQPNVTLSSNTGALTLIASENYSDNSNGNSKSRHQRSVTLSASTKKTPKQTHSNRPKQVSRVHDMAKLFGTNHDQRRSKSATRRPTSLQLPLSETNEESKGHR</sequence>
<dbReference type="EMBL" id="ASPP01016394">
    <property type="protein sequence ID" value="ETO17556.1"/>
    <property type="molecule type" value="Genomic_DNA"/>
</dbReference>
<evidence type="ECO:0000313" key="2">
    <source>
        <dbReference type="EMBL" id="ETO17556.1"/>
    </source>
</evidence>
<feature type="compositionally biased region" description="Low complexity" evidence="1">
    <location>
        <begin position="87"/>
        <end position="108"/>
    </location>
</feature>
<accession>X6MV81</accession>
<evidence type="ECO:0000256" key="1">
    <source>
        <dbReference type="SAM" id="MobiDB-lite"/>
    </source>
</evidence>
<feature type="compositionally biased region" description="Polar residues" evidence="1">
    <location>
        <begin position="164"/>
        <end position="194"/>
    </location>
</feature>
<dbReference type="AlphaFoldDB" id="X6MV81"/>
<keyword evidence="3" id="KW-1185">Reference proteome</keyword>
<protein>
    <submittedName>
        <fullName evidence="2">Uncharacterized protein</fullName>
    </submittedName>
</protein>
<feature type="compositionally biased region" description="Basic residues" evidence="1">
    <location>
        <begin position="210"/>
        <end position="224"/>
    </location>
</feature>
<feature type="compositionally biased region" description="Low complexity" evidence="1">
    <location>
        <begin position="62"/>
        <end position="74"/>
    </location>
</feature>
<feature type="region of interest" description="Disordered" evidence="1">
    <location>
        <begin position="60"/>
        <end position="267"/>
    </location>
</feature>
<proteinExistence type="predicted"/>
<organism evidence="2 3">
    <name type="scientific">Reticulomyxa filosa</name>
    <dbReference type="NCBI Taxonomy" id="46433"/>
    <lineage>
        <taxon>Eukaryota</taxon>
        <taxon>Sar</taxon>
        <taxon>Rhizaria</taxon>
        <taxon>Retaria</taxon>
        <taxon>Foraminifera</taxon>
        <taxon>Monothalamids</taxon>
        <taxon>Reticulomyxidae</taxon>
        <taxon>Reticulomyxa</taxon>
    </lineage>
</organism>
<comment type="caution">
    <text evidence="2">The sequence shown here is derived from an EMBL/GenBank/DDBJ whole genome shotgun (WGS) entry which is preliminary data.</text>
</comment>
<feature type="compositionally biased region" description="Basic and acidic residues" evidence="1">
    <location>
        <begin position="11"/>
        <end position="29"/>
    </location>
</feature>
<gene>
    <name evidence="2" type="ORF">RFI_19763</name>
</gene>
<feature type="region of interest" description="Disordered" evidence="1">
    <location>
        <begin position="1"/>
        <end position="41"/>
    </location>
</feature>
<evidence type="ECO:0000313" key="3">
    <source>
        <dbReference type="Proteomes" id="UP000023152"/>
    </source>
</evidence>